<keyword evidence="5" id="KW-0249">Electron transport</keyword>
<evidence type="ECO:0000256" key="7">
    <source>
        <dbReference type="ARBA" id="ARBA00023014"/>
    </source>
</evidence>
<dbReference type="GO" id="GO:0010181">
    <property type="term" value="F:FMN binding"/>
    <property type="evidence" value="ECO:0007669"/>
    <property type="project" value="InterPro"/>
</dbReference>
<dbReference type="Proteomes" id="UP001321582">
    <property type="component" value="Plasmid pHIC"/>
</dbReference>
<keyword evidence="6" id="KW-0408">Iron</keyword>
<protein>
    <submittedName>
        <fullName evidence="10">(Fe-S)-binding protein</fullName>
    </submittedName>
</protein>
<dbReference type="GO" id="GO:0051539">
    <property type="term" value="F:4 iron, 4 sulfur cluster binding"/>
    <property type="evidence" value="ECO:0007669"/>
    <property type="project" value="UniProtKB-KW"/>
</dbReference>
<dbReference type="InterPro" id="IPR017900">
    <property type="entry name" value="4Fe4S_Fe_S_CS"/>
</dbReference>
<keyword evidence="10" id="KW-0614">Plasmid</keyword>
<evidence type="ECO:0000256" key="5">
    <source>
        <dbReference type="ARBA" id="ARBA00022982"/>
    </source>
</evidence>
<keyword evidence="2" id="KW-0004">4Fe-4S</keyword>
<keyword evidence="3" id="KW-0479">Metal-binding</keyword>
<evidence type="ECO:0000256" key="6">
    <source>
        <dbReference type="ARBA" id="ARBA00023004"/>
    </source>
</evidence>
<dbReference type="PROSITE" id="PS50902">
    <property type="entry name" value="FLAVODOXIN_LIKE"/>
    <property type="match status" value="1"/>
</dbReference>
<dbReference type="NCBIfam" id="NF038196">
    <property type="entry name" value="ferrodoxin_EFR1"/>
    <property type="match status" value="1"/>
</dbReference>
<keyword evidence="7" id="KW-0411">Iron-sulfur</keyword>
<evidence type="ECO:0000256" key="2">
    <source>
        <dbReference type="ARBA" id="ARBA00022485"/>
    </source>
</evidence>
<dbReference type="PANTHER" id="PTHR43687:SF6">
    <property type="entry name" value="L-ASPARTATE SEMIALDEHYDE SULFURTRANSFERASE IRON-SULFUR SUBUNIT"/>
    <property type="match status" value="1"/>
</dbReference>
<dbReference type="PROSITE" id="PS51379">
    <property type="entry name" value="4FE4S_FER_2"/>
    <property type="match status" value="2"/>
</dbReference>
<keyword evidence="11" id="KW-1185">Reference proteome</keyword>
<evidence type="ECO:0000256" key="1">
    <source>
        <dbReference type="ARBA" id="ARBA00022448"/>
    </source>
</evidence>
<dbReference type="Gene3D" id="3.30.70.20">
    <property type="match status" value="2"/>
</dbReference>
<dbReference type="SUPFAM" id="SSF54862">
    <property type="entry name" value="4Fe-4S ferredoxins"/>
    <property type="match status" value="1"/>
</dbReference>
<dbReference type="Pfam" id="PF13237">
    <property type="entry name" value="Fer4_10"/>
    <property type="match status" value="1"/>
</dbReference>
<geneLocation type="plasmid" evidence="10 11">
    <name>pHIC</name>
</geneLocation>
<feature type="domain" description="Flavodoxin-like" evidence="8">
    <location>
        <begin position="6"/>
        <end position="144"/>
    </location>
</feature>
<evidence type="ECO:0000259" key="9">
    <source>
        <dbReference type="PROSITE" id="PS51379"/>
    </source>
</evidence>
<feature type="domain" description="4Fe-4S ferredoxin-type" evidence="9">
    <location>
        <begin position="185"/>
        <end position="214"/>
    </location>
</feature>
<sequence length="258" mass="29386">MLKKDIDIYWFSGTGNTYLITNELKEELEKFNIKVNLFKIEKSNPKNIDTDKIIGLAFPVAVQATYPLVWNFIDRLPNLESKNTKIFMIDTLAGFSGGVVGPLKNILSKKGYECIGAKEFIMPSNYSKPKEEEVNRKKVEKSLKKAKDFAKDLVEEKSNWGRVPGVSDVVKYINNRQFIWNSIQKTVSINNDKCIKCGLCAKLCPTNSIRFNKGEYPIKVDGCESCMRCIAFCPQNAILLNKKETTQYKAVNLELFLK</sequence>
<dbReference type="SUPFAM" id="SSF52218">
    <property type="entry name" value="Flavoproteins"/>
    <property type="match status" value="1"/>
</dbReference>
<dbReference type="AlphaFoldDB" id="A0AAU9DE28"/>
<gene>
    <name evidence="10" type="ORF">HLVA_21790</name>
</gene>
<dbReference type="GO" id="GO:0046872">
    <property type="term" value="F:metal ion binding"/>
    <property type="evidence" value="ECO:0007669"/>
    <property type="project" value="UniProtKB-KW"/>
</dbReference>
<reference evidence="10 11" key="1">
    <citation type="submission" date="2022-11" db="EMBL/GenBank/DDBJ databases">
        <title>Haliovirga abyssi gen. nov., sp. nov., a mesophilic fermentative bacterium isolated from the Iheya North hydrothermal field and the proposal of Haliovirgaceae fam. nov.</title>
        <authorList>
            <person name="Miyazaki U."/>
            <person name="Tame A."/>
            <person name="Miyazaki J."/>
            <person name="Takai K."/>
            <person name="Sawayama S."/>
            <person name="Kitajima M."/>
            <person name="Okamoto A."/>
            <person name="Nakagawa S."/>
        </authorList>
    </citation>
    <scope>NUCLEOTIDE SEQUENCE [LARGE SCALE GENOMIC DNA]</scope>
    <source>
        <strain evidence="10 11">IC12</strain>
        <plasmid evidence="10 11">pHIC</plasmid>
    </source>
</reference>
<dbReference type="RefSeq" id="WP_307905480.1">
    <property type="nucleotide sequence ID" value="NZ_AP027060.1"/>
</dbReference>
<evidence type="ECO:0000256" key="4">
    <source>
        <dbReference type="ARBA" id="ARBA00022737"/>
    </source>
</evidence>
<evidence type="ECO:0000313" key="11">
    <source>
        <dbReference type="Proteomes" id="UP001321582"/>
    </source>
</evidence>
<dbReference type="KEGG" id="haby:HLVA_21790"/>
<dbReference type="InterPro" id="IPR029039">
    <property type="entry name" value="Flavoprotein-like_sf"/>
</dbReference>
<evidence type="ECO:0000259" key="8">
    <source>
        <dbReference type="PROSITE" id="PS50902"/>
    </source>
</evidence>
<proteinExistence type="predicted"/>
<evidence type="ECO:0000313" key="10">
    <source>
        <dbReference type="EMBL" id="BDU51610.1"/>
    </source>
</evidence>
<dbReference type="EMBL" id="AP027060">
    <property type="protein sequence ID" value="BDU51610.1"/>
    <property type="molecule type" value="Genomic_DNA"/>
</dbReference>
<keyword evidence="1" id="KW-0813">Transport</keyword>
<dbReference type="PANTHER" id="PTHR43687">
    <property type="entry name" value="ADENYLYLSULFATE REDUCTASE, BETA SUBUNIT"/>
    <property type="match status" value="1"/>
</dbReference>
<dbReference type="InterPro" id="IPR050572">
    <property type="entry name" value="Fe-S_Ferredoxin"/>
</dbReference>
<evidence type="ECO:0000256" key="3">
    <source>
        <dbReference type="ARBA" id="ARBA00022723"/>
    </source>
</evidence>
<dbReference type="InterPro" id="IPR008254">
    <property type="entry name" value="Flavodoxin/NO_synth"/>
</dbReference>
<dbReference type="Gene3D" id="3.40.50.360">
    <property type="match status" value="1"/>
</dbReference>
<organism evidence="10 11">
    <name type="scientific">Haliovirga abyssi</name>
    <dbReference type="NCBI Taxonomy" id="2996794"/>
    <lineage>
        <taxon>Bacteria</taxon>
        <taxon>Fusobacteriati</taxon>
        <taxon>Fusobacteriota</taxon>
        <taxon>Fusobacteriia</taxon>
        <taxon>Fusobacteriales</taxon>
        <taxon>Haliovirgaceae</taxon>
        <taxon>Haliovirga</taxon>
    </lineage>
</organism>
<dbReference type="InterPro" id="IPR047964">
    <property type="entry name" value="EFR1-like"/>
</dbReference>
<accession>A0AAU9DE28</accession>
<feature type="domain" description="4Fe-4S ferredoxin-type" evidence="9">
    <location>
        <begin position="216"/>
        <end position="243"/>
    </location>
</feature>
<keyword evidence="4" id="KW-0677">Repeat</keyword>
<dbReference type="PROSITE" id="PS00198">
    <property type="entry name" value="4FE4S_FER_1"/>
    <property type="match status" value="2"/>
</dbReference>
<dbReference type="InterPro" id="IPR017896">
    <property type="entry name" value="4Fe4S_Fe-S-bd"/>
</dbReference>
<name>A0AAU9DE28_9FUSO</name>